<dbReference type="NCBIfam" id="NF003975">
    <property type="entry name" value="PRK05467.1-4"/>
    <property type="match status" value="1"/>
</dbReference>
<comment type="cofactor">
    <cofactor evidence="1 7">
        <name>L-ascorbate</name>
        <dbReference type="ChEBI" id="CHEBI:38290"/>
    </cofactor>
</comment>
<dbReference type="Pfam" id="PF13640">
    <property type="entry name" value="2OG-FeII_Oxy_3"/>
    <property type="match status" value="1"/>
</dbReference>
<keyword evidence="10" id="KW-1185">Reference proteome</keyword>
<dbReference type="NCBIfam" id="NF003974">
    <property type="entry name" value="PRK05467.1-3"/>
    <property type="match status" value="1"/>
</dbReference>
<dbReference type="OrthoDB" id="9812472at2"/>
<feature type="binding site" evidence="7">
    <location>
        <position position="157"/>
    </location>
    <ligand>
        <name>Fe cation</name>
        <dbReference type="ChEBI" id="CHEBI:24875"/>
    </ligand>
</feature>
<feature type="binding site" evidence="7">
    <location>
        <position position="96"/>
    </location>
    <ligand>
        <name>Fe cation</name>
        <dbReference type="ChEBI" id="CHEBI:24875"/>
    </ligand>
</feature>
<evidence type="ECO:0000256" key="2">
    <source>
        <dbReference type="ARBA" id="ARBA00022723"/>
    </source>
</evidence>
<dbReference type="PROSITE" id="PS51471">
    <property type="entry name" value="FE2OG_OXY"/>
    <property type="match status" value="1"/>
</dbReference>
<accession>A0A4R1HEA0</accession>
<dbReference type="GO" id="GO:0031418">
    <property type="term" value="F:L-ascorbic acid binding"/>
    <property type="evidence" value="ECO:0007669"/>
    <property type="project" value="UniProtKB-KW"/>
</dbReference>
<dbReference type="GO" id="GO:0005506">
    <property type="term" value="F:iron ion binding"/>
    <property type="evidence" value="ECO:0007669"/>
    <property type="project" value="UniProtKB-UniRule"/>
</dbReference>
<evidence type="ECO:0000256" key="4">
    <source>
        <dbReference type="ARBA" id="ARBA00022964"/>
    </source>
</evidence>
<dbReference type="HAMAP" id="MF_00657">
    <property type="entry name" value="Hydroxyl_YbiX"/>
    <property type="match status" value="1"/>
</dbReference>
<feature type="binding site" evidence="7">
    <location>
        <position position="167"/>
    </location>
    <ligand>
        <name>2-oxoglutarate</name>
        <dbReference type="ChEBI" id="CHEBI:16810"/>
    </ligand>
</feature>
<keyword evidence="3 7" id="KW-0847">Vitamin C</keyword>
<dbReference type="InterPro" id="IPR005123">
    <property type="entry name" value="Oxoglu/Fe-dep_dioxygenase_dom"/>
</dbReference>
<organism evidence="9 10">
    <name type="scientific">Thiogranum longum</name>
    <dbReference type="NCBI Taxonomy" id="1537524"/>
    <lineage>
        <taxon>Bacteria</taxon>
        <taxon>Pseudomonadati</taxon>
        <taxon>Pseudomonadota</taxon>
        <taxon>Gammaproteobacteria</taxon>
        <taxon>Chromatiales</taxon>
        <taxon>Ectothiorhodospiraceae</taxon>
        <taxon>Thiogranum</taxon>
    </lineage>
</organism>
<evidence type="ECO:0000259" key="8">
    <source>
        <dbReference type="PROSITE" id="PS51471"/>
    </source>
</evidence>
<dbReference type="InterPro" id="IPR006620">
    <property type="entry name" value="Pro_4_hyd_alph"/>
</dbReference>
<dbReference type="PANTHER" id="PTHR41536:SF1">
    <property type="entry name" value="PKHD-TYPE HYDROXYLASE YBIX"/>
    <property type="match status" value="1"/>
</dbReference>
<keyword evidence="5 7" id="KW-0560">Oxidoreductase</keyword>
<keyword evidence="2 7" id="KW-0479">Metal-binding</keyword>
<evidence type="ECO:0000313" key="9">
    <source>
        <dbReference type="EMBL" id="TCK18500.1"/>
    </source>
</evidence>
<evidence type="ECO:0000256" key="6">
    <source>
        <dbReference type="ARBA" id="ARBA00023004"/>
    </source>
</evidence>
<dbReference type="GO" id="GO:0006974">
    <property type="term" value="P:DNA damage response"/>
    <property type="evidence" value="ECO:0007669"/>
    <property type="project" value="TreeGrafter"/>
</dbReference>
<keyword evidence="6 7" id="KW-0408">Iron</keyword>
<dbReference type="Gene3D" id="2.60.120.620">
    <property type="entry name" value="q2cbj1_9rhob like domain"/>
    <property type="match status" value="1"/>
</dbReference>
<evidence type="ECO:0000256" key="1">
    <source>
        <dbReference type="ARBA" id="ARBA00001961"/>
    </source>
</evidence>
<keyword evidence="4 7" id="KW-0223">Dioxygenase</keyword>
<dbReference type="Proteomes" id="UP000295707">
    <property type="component" value="Unassembled WGS sequence"/>
</dbReference>
<evidence type="ECO:0000256" key="7">
    <source>
        <dbReference type="HAMAP-Rule" id="MF_00657"/>
    </source>
</evidence>
<comment type="cofactor">
    <cofactor evidence="7">
        <name>Fe(2+)</name>
        <dbReference type="ChEBI" id="CHEBI:29033"/>
    </cofactor>
    <text evidence="7">Binds 1 Fe(2+) ion per subunit.</text>
</comment>
<dbReference type="RefSeq" id="WP_132972374.1">
    <property type="nucleotide sequence ID" value="NZ_SMFX01000001.1"/>
</dbReference>
<evidence type="ECO:0000256" key="5">
    <source>
        <dbReference type="ARBA" id="ARBA00023002"/>
    </source>
</evidence>
<gene>
    <name evidence="9" type="ORF">DFR30_1778</name>
</gene>
<feature type="domain" description="Fe2OG dioxygenase" evidence="8">
    <location>
        <begin position="78"/>
        <end position="176"/>
    </location>
</feature>
<proteinExistence type="inferred from homology"/>
<dbReference type="AlphaFoldDB" id="A0A4R1HEA0"/>
<comment type="caution">
    <text evidence="9">The sequence shown here is derived from an EMBL/GenBank/DDBJ whole genome shotgun (WGS) entry which is preliminary data.</text>
</comment>
<name>A0A4R1HEA0_9GAMM</name>
<dbReference type="Gene3D" id="4.10.860.20">
    <property type="entry name" value="Rabenosyn, Rab binding domain"/>
    <property type="match status" value="1"/>
</dbReference>
<dbReference type="GO" id="GO:0006879">
    <property type="term" value="P:intracellular iron ion homeostasis"/>
    <property type="evidence" value="ECO:0007669"/>
    <property type="project" value="TreeGrafter"/>
</dbReference>
<dbReference type="SMART" id="SM00702">
    <property type="entry name" value="P4Hc"/>
    <property type="match status" value="1"/>
</dbReference>
<feature type="binding site" evidence="7">
    <location>
        <position position="98"/>
    </location>
    <ligand>
        <name>Fe cation</name>
        <dbReference type="ChEBI" id="CHEBI:24875"/>
    </ligand>
</feature>
<reference evidence="9 10" key="1">
    <citation type="submission" date="2019-03" db="EMBL/GenBank/DDBJ databases">
        <title>Genomic Encyclopedia of Type Strains, Phase IV (KMG-IV): sequencing the most valuable type-strain genomes for metagenomic binning, comparative biology and taxonomic classification.</title>
        <authorList>
            <person name="Goeker M."/>
        </authorList>
    </citation>
    <scope>NUCLEOTIDE SEQUENCE [LARGE SCALE GENOMIC DNA]</scope>
    <source>
        <strain evidence="9 10">DSM 19610</strain>
    </source>
</reference>
<dbReference type="InterPro" id="IPR044862">
    <property type="entry name" value="Pro_4_hyd_alph_FE2OG_OXY"/>
</dbReference>
<dbReference type="EMBL" id="SMFX01000001">
    <property type="protein sequence ID" value="TCK18500.1"/>
    <property type="molecule type" value="Genomic_DNA"/>
</dbReference>
<protein>
    <submittedName>
        <fullName evidence="9">PKHD-type hydroxylase</fullName>
    </submittedName>
</protein>
<dbReference type="PANTHER" id="PTHR41536">
    <property type="entry name" value="PKHD-TYPE HYDROXYLASE YBIX"/>
    <property type="match status" value="1"/>
</dbReference>
<evidence type="ECO:0000256" key="3">
    <source>
        <dbReference type="ARBA" id="ARBA00022896"/>
    </source>
</evidence>
<sequence length="224" mass="24876">MLVVIPAVLGKTQLEQVHALLENGPFVDGRLSAGTRARQVKQNEELQSAAAQMERLNSIVMGALVQHPHYQAAAMPVRVASPFYARYTKGMHYGDHIDDPVMGPPGGQYRSDISTTVFLNEPDCYEGGELVIRTGFGDQAFKPAAGDAIIYPSSSLHHVAEVTRGERLVAVTWTQSMVRDPARREILYQLYQARESLLKSRPDDSETTRVDHAYVNLMRLWAAL</sequence>
<evidence type="ECO:0000313" key="10">
    <source>
        <dbReference type="Proteomes" id="UP000295707"/>
    </source>
</evidence>
<dbReference type="GO" id="GO:0016706">
    <property type="term" value="F:2-oxoglutarate-dependent dioxygenase activity"/>
    <property type="evidence" value="ECO:0007669"/>
    <property type="project" value="UniProtKB-UniRule"/>
</dbReference>
<dbReference type="InterPro" id="IPR023550">
    <property type="entry name" value="PKHD_hydroxylase"/>
</dbReference>